<dbReference type="Proteomes" id="UP000031258">
    <property type="component" value="Unassembled WGS sequence"/>
</dbReference>
<dbReference type="RefSeq" id="WP_068982024.1">
    <property type="nucleotide sequence ID" value="NZ_JSWE01000186.1"/>
</dbReference>
<dbReference type="SUPFAM" id="SSF51735">
    <property type="entry name" value="NAD(P)-binding Rossmann-fold domains"/>
    <property type="match status" value="1"/>
</dbReference>
<dbReference type="InterPro" id="IPR025695">
    <property type="entry name" value="DoxX-like"/>
</dbReference>
<evidence type="ECO:0000313" key="4">
    <source>
        <dbReference type="Proteomes" id="UP000031258"/>
    </source>
</evidence>
<sequence length="429" mass="47853">MKILITGANGFIGAYITAKLISLGHEIVCAVRDVERTRLKFPNCKIVYCNFNTDHNPAVWGERLTGMDVIINAVGILQSKAGDNIHDIHAKGTIALFEGAKLAGIKKIIHISALGIDDEKFTEYSASKREADLYLQSFKEIDWVILKPSLLYASGSFGGTSLLRALSVLPVIPLVGDGMQKFQPVHMDDLTDSIAYFINKDKPTQKVIKVAGLEQLTVKEILFSFRSWLGLKPTKAVQIPKPIIRLFCKIGDILNIAPLNSTSYHMMEHGNTASAEEFIRETEITPKSFKIALATEPLTVQSLWHARLYFLKPCICFILGVFWFMSGMISLAVAPEKAYNLMLSLNIKPSFINILLPLGCFVDMIFGLCLMLRYKVTQVGLLQLILIFVYTVTLTVLENTLWFDPLGALMKNIPILLITLVMIAIERDK</sequence>
<evidence type="ECO:0000313" key="3">
    <source>
        <dbReference type="EMBL" id="KIE04459.1"/>
    </source>
</evidence>
<feature type="transmembrane region" description="Helical" evidence="1">
    <location>
        <begin position="314"/>
        <end position="334"/>
    </location>
</feature>
<keyword evidence="4" id="KW-1185">Reference proteome</keyword>
<evidence type="ECO:0000256" key="1">
    <source>
        <dbReference type="SAM" id="Phobius"/>
    </source>
</evidence>
<comment type="caution">
    <text evidence="3">The sequence shown here is derived from an EMBL/GenBank/DDBJ whole genome shotgun (WGS) entry which is preliminary data.</text>
</comment>
<dbReference type="PANTHER" id="PTHR12126">
    <property type="entry name" value="NADH-UBIQUINONE OXIDOREDUCTASE 39 KDA SUBUNIT-RELATED"/>
    <property type="match status" value="1"/>
</dbReference>
<protein>
    <submittedName>
        <fullName evidence="3">Putative oxidoreductase protein</fullName>
    </submittedName>
</protein>
<dbReference type="Pfam" id="PF13460">
    <property type="entry name" value="NAD_binding_10"/>
    <property type="match status" value="1"/>
</dbReference>
<name>A0A0C1QFW6_9RICK</name>
<feature type="transmembrane region" description="Helical" evidence="1">
    <location>
        <begin position="379"/>
        <end position="397"/>
    </location>
</feature>
<dbReference type="PANTHER" id="PTHR12126:SF11">
    <property type="entry name" value="NADH DEHYDROGENASE [UBIQUINONE] 1 ALPHA SUBCOMPLEX SUBUNIT 9, MITOCHONDRIAL"/>
    <property type="match status" value="1"/>
</dbReference>
<feature type="transmembrane region" description="Helical" evidence="1">
    <location>
        <begin position="354"/>
        <end position="372"/>
    </location>
</feature>
<dbReference type="EMBL" id="JSWE01000186">
    <property type="protein sequence ID" value="KIE04459.1"/>
    <property type="molecule type" value="Genomic_DNA"/>
</dbReference>
<organism evidence="3 4">
    <name type="scientific">Candidatus Jidaibacter acanthamoebae</name>
    <dbReference type="NCBI Taxonomy" id="86105"/>
    <lineage>
        <taxon>Bacteria</taxon>
        <taxon>Pseudomonadati</taxon>
        <taxon>Pseudomonadota</taxon>
        <taxon>Alphaproteobacteria</taxon>
        <taxon>Rickettsiales</taxon>
        <taxon>Candidatus Midichloriaceae</taxon>
        <taxon>Candidatus Jidaibacter</taxon>
    </lineage>
</organism>
<dbReference type="Gene3D" id="3.40.50.720">
    <property type="entry name" value="NAD(P)-binding Rossmann-like Domain"/>
    <property type="match status" value="1"/>
</dbReference>
<keyword evidence="1" id="KW-1133">Transmembrane helix</keyword>
<dbReference type="AlphaFoldDB" id="A0A0C1QFW6"/>
<keyword evidence="1" id="KW-0812">Transmembrane</keyword>
<proteinExistence type="predicted"/>
<dbReference type="Pfam" id="PF13781">
    <property type="entry name" value="DoxX_3"/>
    <property type="match status" value="1"/>
</dbReference>
<feature type="domain" description="NAD(P)-binding" evidence="2">
    <location>
        <begin position="7"/>
        <end position="152"/>
    </location>
</feature>
<evidence type="ECO:0000259" key="2">
    <source>
        <dbReference type="Pfam" id="PF13460"/>
    </source>
</evidence>
<dbReference type="GO" id="GO:0044877">
    <property type="term" value="F:protein-containing complex binding"/>
    <property type="evidence" value="ECO:0007669"/>
    <property type="project" value="TreeGrafter"/>
</dbReference>
<dbReference type="OrthoDB" id="5377001at2"/>
<keyword evidence="1" id="KW-0472">Membrane</keyword>
<feature type="transmembrane region" description="Helical" evidence="1">
    <location>
        <begin position="409"/>
        <end position="425"/>
    </location>
</feature>
<dbReference type="InterPro" id="IPR016040">
    <property type="entry name" value="NAD(P)-bd_dom"/>
</dbReference>
<dbReference type="InterPro" id="IPR051207">
    <property type="entry name" value="ComplexI_NDUFA9_subunit"/>
</dbReference>
<dbReference type="InterPro" id="IPR036291">
    <property type="entry name" value="NAD(P)-bd_dom_sf"/>
</dbReference>
<dbReference type="PATRIC" id="fig|86105.3.peg.1755"/>
<accession>A0A0C1QFW6</accession>
<reference evidence="3 4" key="1">
    <citation type="submission" date="2014-11" db="EMBL/GenBank/DDBJ databases">
        <title>A Rickettsiales Symbiont of Amoebae With Ancient Features.</title>
        <authorList>
            <person name="Schulz F."/>
            <person name="Martijn J."/>
            <person name="Wascher F."/>
            <person name="Kostanjsek R."/>
            <person name="Ettema T.J."/>
            <person name="Horn M."/>
        </authorList>
    </citation>
    <scope>NUCLEOTIDE SEQUENCE [LARGE SCALE GENOMIC DNA]</scope>
    <source>
        <strain evidence="3 4">UWC36</strain>
    </source>
</reference>
<dbReference type="STRING" id="86105.NF27_HS00460"/>
<gene>
    <name evidence="3" type="ORF">NF27_HS00460</name>
</gene>